<proteinExistence type="predicted"/>
<dbReference type="Pfam" id="PF14223">
    <property type="entry name" value="Retrotran_gag_2"/>
    <property type="match status" value="1"/>
</dbReference>
<dbReference type="EMBL" id="KQ978950">
    <property type="protein sequence ID" value="KYN27356.1"/>
    <property type="molecule type" value="Genomic_DNA"/>
</dbReference>
<evidence type="ECO:0000313" key="1">
    <source>
        <dbReference type="EMBL" id="KYN27356.1"/>
    </source>
</evidence>
<name>A0A151JMC9_9HYME</name>
<dbReference type="PANTHER" id="PTHR47481:SF7">
    <property type="entry name" value="CCHC-TYPE DOMAIN-CONTAINING PROTEIN"/>
    <property type="match status" value="1"/>
</dbReference>
<protein>
    <submittedName>
        <fullName evidence="1">Copia protein</fullName>
    </submittedName>
</protein>
<accession>A0A151JMC9</accession>
<organism evidence="1 2">
    <name type="scientific">Trachymyrmex cornetzi</name>
    <dbReference type="NCBI Taxonomy" id="471704"/>
    <lineage>
        <taxon>Eukaryota</taxon>
        <taxon>Metazoa</taxon>
        <taxon>Ecdysozoa</taxon>
        <taxon>Arthropoda</taxon>
        <taxon>Hexapoda</taxon>
        <taxon>Insecta</taxon>
        <taxon>Pterygota</taxon>
        <taxon>Neoptera</taxon>
        <taxon>Endopterygota</taxon>
        <taxon>Hymenoptera</taxon>
        <taxon>Apocrita</taxon>
        <taxon>Aculeata</taxon>
        <taxon>Formicoidea</taxon>
        <taxon>Formicidae</taxon>
        <taxon>Myrmicinae</taxon>
        <taxon>Trachymyrmex</taxon>
    </lineage>
</organism>
<reference evidence="1 2" key="1">
    <citation type="submission" date="2015-09" db="EMBL/GenBank/DDBJ databases">
        <title>Trachymyrmex cornetzi WGS genome.</title>
        <authorList>
            <person name="Nygaard S."/>
            <person name="Hu H."/>
            <person name="Boomsma J."/>
            <person name="Zhang G."/>
        </authorList>
    </citation>
    <scope>NUCLEOTIDE SEQUENCE [LARGE SCALE GENOMIC DNA]</scope>
    <source>
        <strain evidence="1">Tcor2-1</strain>
        <tissue evidence="1">Whole body</tissue>
    </source>
</reference>
<keyword evidence="2" id="KW-1185">Reference proteome</keyword>
<sequence>MDGDRVKIEKLVDSNNWMQWKFQVRAILDARDALEVIDGSLIKPENDRDEVMLLRWKKANKVAKEILITTLDKKPLSLVMTCETAREMWVKLLNVYEQKSADSVYLLQSQLCEYRYNSGDDIATHVSKLESLARRLRELDEPISDTILMTTVLNTLPSAFRHFHSAWDSMPAAERTMDELVSRLMIEETRLGINDMSMSAESALMTKKQHKGTSAQRVNRKDKMDASKTKLKCWTCEGPHL</sequence>
<gene>
    <name evidence="1" type="ORF">ALC57_03260</name>
</gene>
<dbReference type="Proteomes" id="UP000078492">
    <property type="component" value="Unassembled WGS sequence"/>
</dbReference>
<dbReference type="PANTHER" id="PTHR47481">
    <property type="match status" value="1"/>
</dbReference>
<dbReference type="AlphaFoldDB" id="A0A151JMC9"/>
<evidence type="ECO:0000313" key="2">
    <source>
        <dbReference type="Proteomes" id="UP000078492"/>
    </source>
</evidence>
<dbReference type="STRING" id="471704.A0A151JMC9"/>